<evidence type="ECO:0000256" key="8">
    <source>
        <dbReference type="ARBA" id="ARBA00022917"/>
    </source>
</evidence>
<organism evidence="13 14">
    <name type="scientific">Candidatus Harrisonbacteria bacterium RIFCSPHIGHO2_12_FULL_48_16</name>
    <dbReference type="NCBI Taxonomy" id="1798405"/>
    <lineage>
        <taxon>Bacteria</taxon>
        <taxon>Candidatus Harrisoniibacteriota</taxon>
    </lineage>
</organism>
<keyword evidence="7 10" id="KW-0067">ATP-binding</keyword>
<dbReference type="PROSITE" id="PS00178">
    <property type="entry name" value="AA_TRNA_LIGASE_I"/>
    <property type="match status" value="1"/>
</dbReference>
<feature type="domain" description="Aminoacyl-tRNA synthetase class I anticodon-binding" evidence="12">
    <location>
        <begin position="342"/>
        <end position="464"/>
    </location>
</feature>
<dbReference type="NCBIfam" id="TIGR00464">
    <property type="entry name" value="gltX_bact"/>
    <property type="match status" value="1"/>
</dbReference>
<dbReference type="InterPro" id="IPR014729">
    <property type="entry name" value="Rossmann-like_a/b/a_fold"/>
</dbReference>
<dbReference type="InterPro" id="IPR001412">
    <property type="entry name" value="aa-tRNA-synth_I_CS"/>
</dbReference>
<evidence type="ECO:0000313" key="13">
    <source>
        <dbReference type="EMBL" id="OGY63515.1"/>
    </source>
</evidence>
<dbReference type="GO" id="GO:0000049">
    <property type="term" value="F:tRNA binding"/>
    <property type="evidence" value="ECO:0007669"/>
    <property type="project" value="InterPro"/>
</dbReference>
<proteinExistence type="inferred from homology"/>
<dbReference type="GO" id="GO:0004818">
    <property type="term" value="F:glutamate-tRNA ligase activity"/>
    <property type="evidence" value="ECO:0007669"/>
    <property type="project" value="UniProtKB-UniRule"/>
</dbReference>
<dbReference type="GO" id="GO:0005829">
    <property type="term" value="C:cytosol"/>
    <property type="evidence" value="ECO:0007669"/>
    <property type="project" value="TreeGrafter"/>
</dbReference>
<dbReference type="PANTHER" id="PTHR43311">
    <property type="entry name" value="GLUTAMATE--TRNA LIGASE"/>
    <property type="match status" value="1"/>
</dbReference>
<keyword evidence="6 10" id="KW-0547">Nucleotide-binding</keyword>
<accession>A0A1G1ZG69</accession>
<dbReference type="CDD" id="cd00808">
    <property type="entry name" value="GluRS_core"/>
    <property type="match status" value="1"/>
</dbReference>
<dbReference type="InterPro" id="IPR020058">
    <property type="entry name" value="Glu/Gln-tRNA-synth_Ib_cat-dom"/>
</dbReference>
<comment type="similarity">
    <text evidence="2 10">Belongs to the class-I aminoacyl-tRNA synthetase family. Glutamate--tRNA ligase type 1 subfamily.</text>
</comment>
<dbReference type="AlphaFoldDB" id="A0A1G1ZG69"/>
<evidence type="ECO:0000256" key="10">
    <source>
        <dbReference type="HAMAP-Rule" id="MF_00022"/>
    </source>
</evidence>
<evidence type="ECO:0000256" key="4">
    <source>
        <dbReference type="ARBA" id="ARBA00022490"/>
    </source>
</evidence>
<feature type="short sequence motif" description="'KMSKS' region" evidence="10">
    <location>
        <begin position="247"/>
        <end position="251"/>
    </location>
</feature>
<comment type="subunit">
    <text evidence="3 10">Monomer.</text>
</comment>
<feature type="domain" description="Glutamyl/glutaminyl-tRNA synthetase class Ib catalytic" evidence="11">
    <location>
        <begin position="8"/>
        <end position="316"/>
    </location>
</feature>
<comment type="catalytic activity">
    <reaction evidence="10">
        <text>tRNA(Glu) + L-glutamate + ATP = L-glutamyl-tRNA(Glu) + AMP + diphosphate</text>
        <dbReference type="Rhea" id="RHEA:23540"/>
        <dbReference type="Rhea" id="RHEA-COMP:9663"/>
        <dbReference type="Rhea" id="RHEA-COMP:9680"/>
        <dbReference type="ChEBI" id="CHEBI:29985"/>
        <dbReference type="ChEBI" id="CHEBI:30616"/>
        <dbReference type="ChEBI" id="CHEBI:33019"/>
        <dbReference type="ChEBI" id="CHEBI:78442"/>
        <dbReference type="ChEBI" id="CHEBI:78520"/>
        <dbReference type="ChEBI" id="CHEBI:456215"/>
        <dbReference type="EC" id="6.1.1.17"/>
    </reaction>
</comment>
<dbReference type="FunFam" id="3.40.50.620:FF:000007">
    <property type="entry name" value="Glutamate--tRNA ligase"/>
    <property type="match status" value="1"/>
</dbReference>
<keyword evidence="8 10" id="KW-0648">Protein biosynthesis</keyword>
<evidence type="ECO:0000256" key="7">
    <source>
        <dbReference type="ARBA" id="ARBA00022840"/>
    </source>
</evidence>
<reference evidence="13 14" key="1">
    <citation type="journal article" date="2016" name="Nat. Commun.">
        <title>Thousands of microbial genomes shed light on interconnected biogeochemical processes in an aquifer system.</title>
        <authorList>
            <person name="Anantharaman K."/>
            <person name="Brown C.T."/>
            <person name="Hug L.A."/>
            <person name="Sharon I."/>
            <person name="Castelle C.J."/>
            <person name="Probst A.J."/>
            <person name="Thomas B.C."/>
            <person name="Singh A."/>
            <person name="Wilkins M.J."/>
            <person name="Karaoz U."/>
            <person name="Brodie E.L."/>
            <person name="Williams K.H."/>
            <person name="Hubbard S.S."/>
            <person name="Banfield J.F."/>
        </authorList>
    </citation>
    <scope>NUCLEOTIDE SEQUENCE [LARGE SCALE GENOMIC DNA]</scope>
</reference>
<keyword evidence="5 10" id="KW-0436">Ligase</keyword>
<dbReference type="InterPro" id="IPR008925">
    <property type="entry name" value="aa_tRNA-synth_I_cd-bd_sf"/>
</dbReference>
<dbReference type="Pfam" id="PF19269">
    <property type="entry name" value="Anticodon_2"/>
    <property type="match status" value="1"/>
</dbReference>
<name>A0A1G1ZG69_9BACT</name>
<protein>
    <recommendedName>
        <fullName evidence="10">Glutamate--tRNA ligase</fullName>
        <ecNumber evidence="10">6.1.1.17</ecNumber>
    </recommendedName>
    <alternativeName>
        <fullName evidence="10">Glutamyl-tRNA synthetase</fullName>
        <shortName evidence="10">GluRS</shortName>
    </alternativeName>
</protein>
<dbReference type="GO" id="GO:0006424">
    <property type="term" value="P:glutamyl-tRNA aminoacylation"/>
    <property type="evidence" value="ECO:0007669"/>
    <property type="project" value="UniProtKB-UniRule"/>
</dbReference>
<comment type="function">
    <text evidence="10">Catalyzes the attachment of glutamate to tRNA(Glu) in a two-step reaction: glutamate is first activated by ATP to form Glu-AMP and then transferred to the acceptor end of tRNA(Glu).</text>
</comment>
<dbReference type="GO" id="GO:0005524">
    <property type="term" value="F:ATP binding"/>
    <property type="evidence" value="ECO:0007669"/>
    <property type="project" value="UniProtKB-UniRule"/>
</dbReference>
<comment type="subcellular location">
    <subcellularLocation>
        <location evidence="1 10">Cytoplasm</location>
    </subcellularLocation>
</comment>
<evidence type="ECO:0000313" key="14">
    <source>
        <dbReference type="Proteomes" id="UP000177174"/>
    </source>
</evidence>
<evidence type="ECO:0000256" key="3">
    <source>
        <dbReference type="ARBA" id="ARBA00011245"/>
    </source>
</evidence>
<comment type="caution">
    <text evidence="10">Lacks conserved residue(s) required for the propagation of feature annotation.</text>
</comment>
<evidence type="ECO:0000259" key="11">
    <source>
        <dbReference type="Pfam" id="PF00749"/>
    </source>
</evidence>
<dbReference type="InterPro" id="IPR049940">
    <property type="entry name" value="GluQ/Sye"/>
</dbReference>
<keyword evidence="9 10" id="KW-0030">Aminoacyl-tRNA synthetase</keyword>
<dbReference type="InterPro" id="IPR000924">
    <property type="entry name" value="Glu/Gln-tRNA-synth"/>
</dbReference>
<dbReference type="STRING" id="1798405.A3E64_02470"/>
<feature type="short sequence motif" description="'HIGH' region" evidence="10">
    <location>
        <begin position="15"/>
        <end position="25"/>
    </location>
</feature>
<dbReference type="InterPro" id="IPR033910">
    <property type="entry name" value="GluRS_core"/>
</dbReference>
<dbReference type="Proteomes" id="UP000177174">
    <property type="component" value="Unassembled WGS sequence"/>
</dbReference>
<gene>
    <name evidence="10" type="primary">gltX</name>
    <name evidence="13" type="ORF">A3E64_02470</name>
</gene>
<dbReference type="GO" id="GO:0008270">
    <property type="term" value="F:zinc ion binding"/>
    <property type="evidence" value="ECO:0007669"/>
    <property type="project" value="InterPro"/>
</dbReference>
<dbReference type="InterPro" id="IPR004527">
    <property type="entry name" value="Glu-tRNA-ligase_bac/mito"/>
</dbReference>
<dbReference type="Gene3D" id="1.10.10.350">
    <property type="match status" value="1"/>
</dbReference>
<evidence type="ECO:0000256" key="5">
    <source>
        <dbReference type="ARBA" id="ARBA00022598"/>
    </source>
</evidence>
<dbReference type="HAMAP" id="MF_00022">
    <property type="entry name" value="Glu_tRNA_synth_type1"/>
    <property type="match status" value="1"/>
</dbReference>
<evidence type="ECO:0000259" key="12">
    <source>
        <dbReference type="Pfam" id="PF19269"/>
    </source>
</evidence>
<dbReference type="Pfam" id="PF00749">
    <property type="entry name" value="tRNA-synt_1c"/>
    <property type="match status" value="1"/>
</dbReference>
<keyword evidence="4 10" id="KW-0963">Cytoplasm</keyword>
<dbReference type="EMBL" id="MHJH01000038">
    <property type="protein sequence ID" value="OGY63515.1"/>
    <property type="molecule type" value="Genomic_DNA"/>
</dbReference>
<sequence length="485" mass="55000">MAINEKSKVRVRIAPSPTGYLHIGTARTALFNWLFARKNAGTFVLRIEDTDLERSEKRFEKDIIEGLKWLGLEWDEGPIRQSDRLEIYEKYISKLLEDELAYYCFCSKEELETERQAMLTQGFAPKYSGKCRSLAAEEVKKKLKAGTGHVIRFKVPETKITFKDLIRGNIAFDTALIGDIAIAKNPRAPLYNFAVVIDDEEMKISHVIRGEDHIANTPKQILIQKALGFPHPHYAHLPLILDPDRSKMSKRYSATSIQDYRDAGYLPEALTNFIALLGWHPQGEKEVLNMAEIVQEFDLGRVQKAGAVFNVNKLDWLNSQYIRNTGNEIIAQKLQLAPTKENLKIIEITKGRMKKLTDFKELAGFFFELPNYPPALLIWKDASKKNIIGNLKSAEEILAAVSEESFIQANLEKLLMPLAEERGRGEVFWPLRAALSGSETSPGPFEIMEAVGKKETIKRIKAAIIRLGNVERQNPDAKSSPKLKF</sequence>
<dbReference type="SUPFAM" id="SSF52374">
    <property type="entry name" value="Nucleotidylyl transferase"/>
    <property type="match status" value="1"/>
</dbReference>
<dbReference type="InterPro" id="IPR020751">
    <property type="entry name" value="aa-tRNA-synth_I_codon-bd_sub2"/>
</dbReference>
<dbReference type="EC" id="6.1.1.17" evidence="10"/>
<dbReference type="Gene3D" id="3.40.50.620">
    <property type="entry name" value="HUPs"/>
    <property type="match status" value="1"/>
</dbReference>
<dbReference type="PANTHER" id="PTHR43311:SF2">
    <property type="entry name" value="GLUTAMATE--TRNA LIGASE, MITOCHONDRIAL-RELATED"/>
    <property type="match status" value="1"/>
</dbReference>
<evidence type="ECO:0000256" key="1">
    <source>
        <dbReference type="ARBA" id="ARBA00004496"/>
    </source>
</evidence>
<dbReference type="InterPro" id="IPR045462">
    <property type="entry name" value="aa-tRNA-synth_I_cd-bd"/>
</dbReference>
<dbReference type="SUPFAM" id="SSF48163">
    <property type="entry name" value="An anticodon-binding domain of class I aminoacyl-tRNA synthetases"/>
    <property type="match status" value="1"/>
</dbReference>
<evidence type="ECO:0000256" key="2">
    <source>
        <dbReference type="ARBA" id="ARBA00007894"/>
    </source>
</evidence>
<dbReference type="PRINTS" id="PR00987">
    <property type="entry name" value="TRNASYNTHGLU"/>
</dbReference>
<evidence type="ECO:0000256" key="6">
    <source>
        <dbReference type="ARBA" id="ARBA00022741"/>
    </source>
</evidence>
<evidence type="ECO:0000256" key="9">
    <source>
        <dbReference type="ARBA" id="ARBA00023146"/>
    </source>
</evidence>
<comment type="caution">
    <text evidence="13">The sequence shown here is derived from an EMBL/GenBank/DDBJ whole genome shotgun (WGS) entry which is preliminary data.</text>
</comment>
<feature type="binding site" evidence="10">
    <location>
        <position position="250"/>
    </location>
    <ligand>
        <name>ATP</name>
        <dbReference type="ChEBI" id="CHEBI:30616"/>
    </ligand>
</feature>